<feature type="domain" description="Transthyretin/hydroxyisourate hydrolase" evidence="8">
    <location>
        <begin position="6"/>
        <end position="110"/>
    </location>
</feature>
<protein>
    <recommendedName>
        <fullName evidence="7">5-hydroxyisourate hydrolase</fullName>
        <shortName evidence="7">HIU hydrolase</shortName>
        <shortName evidence="7">HIUHase</shortName>
        <ecNumber evidence="7">3.5.2.17</ecNumber>
    </recommendedName>
</protein>
<dbReference type="PRINTS" id="PR00189">
    <property type="entry name" value="TRNSTHYRETIN"/>
</dbReference>
<evidence type="ECO:0000259" key="8">
    <source>
        <dbReference type="Pfam" id="PF00576"/>
    </source>
</evidence>
<evidence type="ECO:0000313" key="10">
    <source>
        <dbReference type="Proteomes" id="UP001601992"/>
    </source>
</evidence>
<evidence type="ECO:0000256" key="2">
    <source>
        <dbReference type="ARBA" id="ARBA00002704"/>
    </source>
</evidence>
<dbReference type="InterPro" id="IPR023418">
    <property type="entry name" value="Thyroxine_BS"/>
</dbReference>
<dbReference type="SUPFAM" id="SSF49472">
    <property type="entry name" value="Transthyretin (synonym: prealbumin)"/>
    <property type="match status" value="1"/>
</dbReference>
<keyword evidence="10" id="KW-1185">Reference proteome</keyword>
<dbReference type="PROSITE" id="PS00768">
    <property type="entry name" value="TRANSTHYRETIN_1"/>
    <property type="match status" value="1"/>
</dbReference>
<dbReference type="EMBL" id="JBIAQY010000017">
    <property type="protein sequence ID" value="MFF3573189.1"/>
    <property type="molecule type" value="Genomic_DNA"/>
</dbReference>
<dbReference type="NCBIfam" id="TIGR02962">
    <property type="entry name" value="hdxy_isourate"/>
    <property type="match status" value="1"/>
</dbReference>
<dbReference type="Gene3D" id="2.60.40.180">
    <property type="entry name" value="Transthyretin/hydroxyisourate hydrolase domain"/>
    <property type="match status" value="1"/>
</dbReference>
<evidence type="ECO:0000256" key="4">
    <source>
        <dbReference type="ARBA" id="ARBA00011881"/>
    </source>
</evidence>
<dbReference type="InterPro" id="IPR000895">
    <property type="entry name" value="Transthyretin/HIU_hydrolase"/>
</dbReference>
<name>A0ABW6SAB7_9NOCA</name>
<dbReference type="Proteomes" id="UP001601992">
    <property type="component" value="Unassembled WGS sequence"/>
</dbReference>
<dbReference type="PANTHER" id="PTHR10395">
    <property type="entry name" value="URICASE AND TRANSTHYRETIN-RELATED"/>
    <property type="match status" value="1"/>
</dbReference>
<dbReference type="InterPro" id="IPR023416">
    <property type="entry name" value="Transthyretin/HIU_hydrolase_d"/>
</dbReference>
<organism evidence="9 10">
    <name type="scientific">Nocardia jiangxiensis</name>
    <dbReference type="NCBI Taxonomy" id="282685"/>
    <lineage>
        <taxon>Bacteria</taxon>
        <taxon>Bacillati</taxon>
        <taxon>Actinomycetota</taxon>
        <taxon>Actinomycetes</taxon>
        <taxon>Mycobacteriales</taxon>
        <taxon>Nocardiaceae</taxon>
        <taxon>Nocardia</taxon>
    </lineage>
</organism>
<dbReference type="Pfam" id="PF00576">
    <property type="entry name" value="Transthyretin"/>
    <property type="match status" value="1"/>
</dbReference>
<evidence type="ECO:0000256" key="5">
    <source>
        <dbReference type="ARBA" id="ARBA00022631"/>
    </source>
</evidence>
<dbReference type="EC" id="3.5.2.17" evidence="7"/>
<dbReference type="RefSeq" id="WP_040831765.1">
    <property type="nucleotide sequence ID" value="NZ_JBIAQY010000017.1"/>
</dbReference>
<reference evidence="9 10" key="1">
    <citation type="submission" date="2024-10" db="EMBL/GenBank/DDBJ databases">
        <title>The Natural Products Discovery Center: Release of the First 8490 Sequenced Strains for Exploring Actinobacteria Biosynthetic Diversity.</title>
        <authorList>
            <person name="Kalkreuter E."/>
            <person name="Kautsar S.A."/>
            <person name="Yang D."/>
            <person name="Bader C.D."/>
            <person name="Teijaro C.N."/>
            <person name="Fluegel L."/>
            <person name="Davis C.M."/>
            <person name="Simpson J.R."/>
            <person name="Lauterbach L."/>
            <person name="Steele A.D."/>
            <person name="Gui C."/>
            <person name="Meng S."/>
            <person name="Li G."/>
            <person name="Viehrig K."/>
            <person name="Ye F."/>
            <person name="Su P."/>
            <person name="Kiefer A.F."/>
            <person name="Nichols A."/>
            <person name="Cepeda A.J."/>
            <person name="Yan W."/>
            <person name="Fan B."/>
            <person name="Jiang Y."/>
            <person name="Adhikari A."/>
            <person name="Zheng C.-J."/>
            <person name="Schuster L."/>
            <person name="Cowan T.M."/>
            <person name="Smanski M.J."/>
            <person name="Chevrette M.G."/>
            <person name="De Carvalho L.P.S."/>
            <person name="Shen B."/>
        </authorList>
    </citation>
    <scope>NUCLEOTIDE SEQUENCE [LARGE SCALE GENOMIC DNA]</scope>
    <source>
        <strain evidence="9 10">NPDC002593</strain>
    </source>
</reference>
<dbReference type="InterPro" id="IPR014306">
    <property type="entry name" value="Hydroxyisourate_hydrolase"/>
</dbReference>
<evidence type="ECO:0000313" key="9">
    <source>
        <dbReference type="EMBL" id="MFF3573189.1"/>
    </source>
</evidence>
<evidence type="ECO:0000256" key="7">
    <source>
        <dbReference type="RuleBase" id="RU361270"/>
    </source>
</evidence>
<dbReference type="PANTHER" id="PTHR10395:SF7">
    <property type="entry name" value="5-HYDROXYISOURATE HYDROLASE"/>
    <property type="match status" value="1"/>
</dbReference>
<accession>A0ABW6SAB7</accession>
<comment type="catalytic activity">
    <reaction evidence="1 7">
        <text>5-hydroxyisourate + H2O = 5-hydroxy-2-oxo-4-ureido-2,5-dihydro-1H-imidazole-5-carboxylate + H(+)</text>
        <dbReference type="Rhea" id="RHEA:23736"/>
        <dbReference type="ChEBI" id="CHEBI:15377"/>
        <dbReference type="ChEBI" id="CHEBI:15378"/>
        <dbReference type="ChEBI" id="CHEBI:18072"/>
        <dbReference type="ChEBI" id="CHEBI:58639"/>
        <dbReference type="EC" id="3.5.2.17"/>
    </reaction>
</comment>
<comment type="subunit">
    <text evidence="4 7">Homotetramer.</text>
</comment>
<keyword evidence="6 7" id="KW-0378">Hydrolase</keyword>
<dbReference type="GO" id="GO:0033971">
    <property type="term" value="F:hydroxyisourate hydrolase activity"/>
    <property type="evidence" value="ECO:0007669"/>
    <property type="project" value="UniProtKB-EC"/>
</dbReference>
<comment type="caution">
    <text evidence="9">The sequence shown here is derived from an EMBL/GenBank/DDBJ whole genome shotgun (WGS) entry which is preliminary data.</text>
</comment>
<comment type="function">
    <text evidence="2">Catalyzes the hydrolysis of 5-hydroxyisourate (HIU) to 2-oxo-4-hydroxy-4-carboxy-5-ureidoimidazoline (OHCU).</text>
</comment>
<evidence type="ECO:0000256" key="1">
    <source>
        <dbReference type="ARBA" id="ARBA00001043"/>
    </source>
</evidence>
<dbReference type="CDD" id="cd05822">
    <property type="entry name" value="TLP_HIUase"/>
    <property type="match status" value="1"/>
</dbReference>
<evidence type="ECO:0000256" key="3">
    <source>
        <dbReference type="ARBA" id="ARBA00009850"/>
    </source>
</evidence>
<dbReference type="InterPro" id="IPR036817">
    <property type="entry name" value="Transthyretin/HIU_hydrolase_sf"/>
</dbReference>
<comment type="similarity">
    <text evidence="3 7">Belongs to the transthyretin family. 5-hydroxyisourate hydrolase subfamily.</text>
</comment>
<sequence>MTRSAITTHVLDTAGGRPARDVPVRLEVRTPQGWRELGSGRTDEDGRCTTLGPERVEAADHRLTFDTAAYYGDRDHFFPEVTVTFTITDPQQHHHVPLLLSPFAISTYRGS</sequence>
<gene>
    <name evidence="9" type="primary">uraH</name>
    <name evidence="9" type="ORF">ACFYXQ_36055</name>
</gene>
<evidence type="ECO:0000256" key="6">
    <source>
        <dbReference type="ARBA" id="ARBA00022801"/>
    </source>
</evidence>
<keyword evidence="5 7" id="KW-0659">Purine metabolism</keyword>
<proteinExistence type="inferred from homology"/>